<dbReference type="GO" id="GO:0003995">
    <property type="term" value="F:acyl-CoA dehydrogenase activity"/>
    <property type="evidence" value="ECO:0007669"/>
    <property type="project" value="TreeGrafter"/>
</dbReference>
<keyword evidence="4" id="KW-1185">Reference proteome</keyword>
<dbReference type="EMBL" id="CAXKWB010012977">
    <property type="protein sequence ID" value="CAL4106161.1"/>
    <property type="molecule type" value="Genomic_DNA"/>
</dbReference>
<organism evidence="3 4">
    <name type="scientific">Meganyctiphanes norvegica</name>
    <name type="common">Northern krill</name>
    <name type="synonym">Thysanopoda norvegica</name>
    <dbReference type="NCBI Taxonomy" id="48144"/>
    <lineage>
        <taxon>Eukaryota</taxon>
        <taxon>Metazoa</taxon>
        <taxon>Ecdysozoa</taxon>
        <taxon>Arthropoda</taxon>
        <taxon>Crustacea</taxon>
        <taxon>Multicrustacea</taxon>
        <taxon>Malacostraca</taxon>
        <taxon>Eumalacostraca</taxon>
        <taxon>Eucarida</taxon>
        <taxon>Euphausiacea</taxon>
        <taxon>Euphausiidae</taxon>
        <taxon>Meganyctiphanes</taxon>
    </lineage>
</organism>
<dbReference type="PANTHER" id="PTHR43884">
    <property type="entry name" value="ACYL-COA DEHYDROGENASE"/>
    <property type="match status" value="1"/>
</dbReference>
<evidence type="ECO:0000313" key="4">
    <source>
        <dbReference type="Proteomes" id="UP001497623"/>
    </source>
</evidence>
<reference evidence="3 4" key="1">
    <citation type="submission" date="2024-05" db="EMBL/GenBank/DDBJ databases">
        <authorList>
            <person name="Wallberg A."/>
        </authorList>
    </citation>
    <scope>NUCLEOTIDE SEQUENCE [LARGE SCALE GENOMIC DNA]</scope>
</reference>
<dbReference type="InterPro" id="IPR009075">
    <property type="entry name" value="AcylCo_DH/oxidase_C"/>
</dbReference>
<proteinExistence type="predicted"/>
<accession>A0AAV2R1B6</accession>
<sequence length="438" mass="49469">MPSKKFKNVAFLIKYTGQKPPAPPAPSTIVFTISTSDNINYHVSDTYKLKMRRISKNMFTGVTILPKVKSKFGRANKWDITFHRKVTDLQLLTMHMGSAKTSGFSLGSTKGNLKISGWPFEQAASQNDIDEPKGQPNILLHTANRKCATFLQKMILFLCCRRCTEKGKIVEAACRPNFQKNSKLLFMRSKYIWIRRTCNRSAWYSVVTLCTSHRKCQSGKKLSTFIFNDGLGVAGGVNSIDGNMCHERSANTVFNNLAVERSDWLGGGAAADKKDIEELEKVQHRVTKLVPGLQDESYEERCSKLNLPTLEQRRLRGDLIETYKILNGHEDQTIGSSSSLEKIAVPEVMIGSWRKGNIKIKKYEICYRSVEHKFLGGDMGWGSTKLILVFGGNGYNTEYPVEKLMRDAKIYQIYEGTAQVQRLIIAREHLTKAKMGLM</sequence>
<evidence type="ECO:0000256" key="1">
    <source>
        <dbReference type="ARBA" id="ARBA00022630"/>
    </source>
</evidence>
<feature type="domain" description="Acyl-CoA dehydrogenase/oxidase C-terminal" evidence="2">
    <location>
        <begin position="387"/>
        <end position="428"/>
    </location>
</feature>
<protein>
    <recommendedName>
        <fullName evidence="2">Acyl-CoA dehydrogenase/oxidase C-terminal domain-containing protein</fullName>
    </recommendedName>
</protein>
<dbReference type="InterPro" id="IPR036250">
    <property type="entry name" value="AcylCo_DH-like_C"/>
</dbReference>
<dbReference type="Proteomes" id="UP001497623">
    <property type="component" value="Unassembled WGS sequence"/>
</dbReference>
<gene>
    <name evidence="3" type="ORF">MNOR_LOCUS18270</name>
</gene>
<dbReference type="PANTHER" id="PTHR43884:SF12">
    <property type="entry name" value="ISOVALERYL-COA DEHYDROGENASE, MITOCHONDRIAL-RELATED"/>
    <property type="match status" value="1"/>
</dbReference>
<dbReference type="Gene3D" id="1.20.140.10">
    <property type="entry name" value="Butyryl-CoA Dehydrogenase, subunit A, domain 3"/>
    <property type="match status" value="1"/>
</dbReference>
<dbReference type="Pfam" id="PF00441">
    <property type="entry name" value="Acyl-CoA_dh_1"/>
    <property type="match status" value="1"/>
</dbReference>
<feature type="non-terminal residue" evidence="3">
    <location>
        <position position="438"/>
    </location>
</feature>
<evidence type="ECO:0000313" key="3">
    <source>
        <dbReference type="EMBL" id="CAL4106161.1"/>
    </source>
</evidence>
<comment type="caution">
    <text evidence="3">The sequence shown here is derived from an EMBL/GenBank/DDBJ whole genome shotgun (WGS) entry which is preliminary data.</text>
</comment>
<name>A0AAV2R1B6_MEGNR</name>
<evidence type="ECO:0000259" key="2">
    <source>
        <dbReference type="Pfam" id="PF00441"/>
    </source>
</evidence>
<dbReference type="SUPFAM" id="SSF47203">
    <property type="entry name" value="Acyl-CoA dehydrogenase C-terminal domain-like"/>
    <property type="match status" value="1"/>
</dbReference>
<dbReference type="AlphaFoldDB" id="A0AAV2R1B6"/>
<keyword evidence="1" id="KW-0285">Flavoprotein</keyword>